<comment type="caution">
    <text evidence="4">The sequence shown here is derived from an EMBL/GenBank/DDBJ whole genome shotgun (WGS) entry which is preliminary data.</text>
</comment>
<keyword evidence="5" id="KW-1185">Reference proteome</keyword>
<proteinExistence type="predicted"/>
<evidence type="ECO:0000313" key="5">
    <source>
        <dbReference type="Proteomes" id="UP001595648"/>
    </source>
</evidence>
<dbReference type="InterPro" id="IPR050595">
    <property type="entry name" value="Bact_response_regulator"/>
</dbReference>
<dbReference type="RefSeq" id="WP_378980677.1">
    <property type="nucleotide sequence ID" value="NZ_JBHRVD010000001.1"/>
</dbReference>
<dbReference type="EMBL" id="JBHRVD010000001">
    <property type="protein sequence ID" value="MFC3324085.1"/>
    <property type="molecule type" value="Genomic_DNA"/>
</dbReference>
<dbReference type="PANTHER" id="PTHR44591">
    <property type="entry name" value="STRESS RESPONSE REGULATOR PROTEIN 1"/>
    <property type="match status" value="1"/>
</dbReference>
<dbReference type="SMART" id="SM00448">
    <property type="entry name" value="REC"/>
    <property type="match status" value="1"/>
</dbReference>
<evidence type="ECO:0000256" key="2">
    <source>
        <dbReference type="PROSITE-ProRule" id="PRU00169"/>
    </source>
</evidence>
<keyword evidence="1 2" id="KW-0597">Phosphoprotein</keyword>
<dbReference type="Gene3D" id="3.40.50.2300">
    <property type="match status" value="1"/>
</dbReference>
<dbReference type="PANTHER" id="PTHR44591:SF21">
    <property type="entry name" value="TWO-COMPONENT RESPONSE REGULATOR"/>
    <property type="match status" value="1"/>
</dbReference>
<feature type="modified residue" description="4-aspartylphosphate" evidence="2">
    <location>
        <position position="56"/>
    </location>
</feature>
<gene>
    <name evidence="4" type="ORF">ACFOJ9_20305</name>
</gene>
<dbReference type="Pfam" id="PF00072">
    <property type="entry name" value="Response_reg"/>
    <property type="match status" value="1"/>
</dbReference>
<dbReference type="InterPro" id="IPR011006">
    <property type="entry name" value="CheY-like_superfamily"/>
</dbReference>
<evidence type="ECO:0000259" key="3">
    <source>
        <dbReference type="PROSITE" id="PS50110"/>
    </source>
</evidence>
<dbReference type="SUPFAM" id="SSF52172">
    <property type="entry name" value="CheY-like"/>
    <property type="match status" value="1"/>
</dbReference>
<reference evidence="5" key="1">
    <citation type="journal article" date="2019" name="Int. J. Syst. Evol. Microbiol.">
        <title>The Global Catalogue of Microorganisms (GCM) 10K type strain sequencing project: providing services to taxonomists for standard genome sequencing and annotation.</title>
        <authorList>
            <consortium name="The Broad Institute Genomics Platform"/>
            <consortium name="The Broad Institute Genome Sequencing Center for Infectious Disease"/>
            <person name="Wu L."/>
            <person name="Ma J."/>
        </authorList>
    </citation>
    <scope>NUCLEOTIDE SEQUENCE [LARGE SCALE GENOMIC DNA]</scope>
    <source>
        <strain evidence="5">ICMP 19515</strain>
    </source>
</reference>
<dbReference type="PROSITE" id="PS50110">
    <property type="entry name" value="RESPONSE_REGULATORY"/>
    <property type="match status" value="1"/>
</dbReference>
<dbReference type="Proteomes" id="UP001595648">
    <property type="component" value="Unassembled WGS sequence"/>
</dbReference>
<dbReference type="InterPro" id="IPR001789">
    <property type="entry name" value="Sig_transdc_resp-reg_receiver"/>
</dbReference>
<accession>A0ABV7MRS7</accession>
<evidence type="ECO:0000313" key="4">
    <source>
        <dbReference type="EMBL" id="MFC3324085.1"/>
    </source>
</evidence>
<sequence length="132" mass="14071">MNQNVVLLVEDEALILLDLQTSLEEAGFAVVCAKNAEDAITHFDRDPTGVKALVTDIRLGSGASGWEIGRHARQAMPSIPVIYVSGDSASDWHAQGVPGSVMIQKPFVLVQIITALSTLLNEQPALPPLDNA</sequence>
<organism evidence="4 5">
    <name type="scientific">Mesorhizobium cantuariense</name>
    <dbReference type="NCBI Taxonomy" id="1300275"/>
    <lineage>
        <taxon>Bacteria</taxon>
        <taxon>Pseudomonadati</taxon>
        <taxon>Pseudomonadota</taxon>
        <taxon>Alphaproteobacteria</taxon>
        <taxon>Hyphomicrobiales</taxon>
        <taxon>Phyllobacteriaceae</taxon>
        <taxon>Mesorhizobium</taxon>
    </lineage>
</organism>
<name>A0ABV7MRS7_9HYPH</name>
<protein>
    <submittedName>
        <fullName evidence="4">Response regulator</fullName>
    </submittedName>
</protein>
<evidence type="ECO:0000256" key="1">
    <source>
        <dbReference type="ARBA" id="ARBA00022553"/>
    </source>
</evidence>
<feature type="domain" description="Response regulatory" evidence="3">
    <location>
        <begin position="5"/>
        <end position="120"/>
    </location>
</feature>